<keyword evidence="2" id="KW-0560">Oxidoreductase</keyword>
<dbReference type="InterPro" id="IPR006180">
    <property type="entry name" value="3-OHacyl-CoA_DH_CS"/>
</dbReference>
<name>A0AB35PSJ7_9ENTR</name>
<dbReference type="Pfam" id="PF00725">
    <property type="entry name" value="3HCDH"/>
    <property type="match status" value="2"/>
</dbReference>
<dbReference type="Gene3D" id="3.30.750.190">
    <property type="match status" value="1"/>
</dbReference>
<evidence type="ECO:0000259" key="6">
    <source>
        <dbReference type="Pfam" id="PF18321"/>
    </source>
</evidence>
<dbReference type="InterPro" id="IPR041040">
    <property type="entry name" value="3HCDH_RFF"/>
</dbReference>
<evidence type="ECO:0000256" key="1">
    <source>
        <dbReference type="ARBA" id="ARBA00009463"/>
    </source>
</evidence>
<dbReference type="AlphaFoldDB" id="A0AB35PSJ7"/>
<dbReference type="InterPro" id="IPR036291">
    <property type="entry name" value="NAD(P)-bd_dom_sf"/>
</dbReference>
<dbReference type="SUPFAM" id="SSF51735">
    <property type="entry name" value="NAD(P)-binding Rossmann-fold domains"/>
    <property type="match status" value="1"/>
</dbReference>
<dbReference type="InterPro" id="IPR008927">
    <property type="entry name" value="6-PGluconate_DH-like_C_sf"/>
</dbReference>
<dbReference type="GO" id="GO:0016616">
    <property type="term" value="F:oxidoreductase activity, acting on the CH-OH group of donors, NAD or NADP as acceptor"/>
    <property type="evidence" value="ECO:0007669"/>
    <property type="project" value="InterPro"/>
</dbReference>
<keyword evidence="3" id="KW-0520">NAD</keyword>
<dbReference type="Gene3D" id="1.10.1040.10">
    <property type="entry name" value="N-(1-d-carboxylethyl)-l-norvaline Dehydrogenase, domain 2"/>
    <property type="match status" value="2"/>
</dbReference>
<dbReference type="InterPro" id="IPR006176">
    <property type="entry name" value="3-OHacyl-CoA_DH_NAD-bd"/>
</dbReference>
<evidence type="ECO:0000256" key="2">
    <source>
        <dbReference type="ARBA" id="ARBA00023002"/>
    </source>
</evidence>
<feature type="domain" description="3-hydroxyacyl-CoA dehydrogenase NAD binding" evidence="5">
    <location>
        <begin position="8"/>
        <end position="185"/>
    </location>
</feature>
<reference evidence="7" key="1">
    <citation type="journal article" date="2023" name="Front. Microbiol.">
        <title>Genomic characterization of carbapenem-resistant Klebsiella oxytoca complex in China: a multi-center study.</title>
        <authorList>
            <person name="Wan W."/>
            <person name="Yang X."/>
            <person name="Yu H."/>
            <person name="Wang M."/>
            <person name="Jia W."/>
            <person name="Huang B."/>
            <person name="Qu F."/>
            <person name="Shan B."/>
            <person name="Tang Y.W."/>
            <person name="Chen L."/>
            <person name="Du H."/>
        </authorList>
    </citation>
    <scope>NUCLEOTIDE SEQUENCE</scope>
    <source>
        <strain evidence="7">HD1688</strain>
    </source>
</reference>
<dbReference type="EMBL" id="JAQSKY010000005">
    <property type="protein sequence ID" value="MDS7898761.1"/>
    <property type="molecule type" value="Genomic_DNA"/>
</dbReference>
<dbReference type="Proteomes" id="UP001249822">
    <property type="component" value="Unassembled WGS sequence"/>
</dbReference>
<dbReference type="Pfam" id="PF02737">
    <property type="entry name" value="3HCDH_N"/>
    <property type="match status" value="1"/>
</dbReference>
<comment type="caution">
    <text evidence="7">The sequence shown here is derived from an EMBL/GenBank/DDBJ whole genome shotgun (WGS) entry which is preliminary data.</text>
</comment>
<dbReference type="SUPFAM" id="SSF48179">
    <property type="entry name" value="6-phosphogluconate dehydrogenase C-terminal domain-like"/>
    <property type="match status" value="2"/>
</dbReference>
<feature type="domain" description="3-hydroxyacyl-CoA dehydrogenase C-terminal" evidence="4">
    <location>
        <begin position="388"/>
        <end position="470"/>
    </location>
</feature>
<dbReference type="InterPro" id="IPR013328">
    <property type="entry name" value="6PGD_dom2"/>
</dbReference>
<dbReference type="RefSeq" id="WP_311123886.1">
    <property type="nucleotide sequence ID" value="NZ_JAQSKY010000005.1"/>
</dbReference>
<dbReference type="GO" id="GO:0070403">
    <property type="term" value="F:NAD+ binding"/>
    <property type="evidence" value="ECO:0007669"/>
    <property type="project" value="InterPro"/>
</dbReference>
<dbReference type="InterPro" id="IPR006108">
    <property type="entry name" value="3HC_DH_C"/>
</dbReference>
<organism evidence="7 8">
    <name type="scientific">Klebsiella michiganensis</name>
    <dbReference type="NCBI Taxonomy" id="1134687"/>
    <lineage>
        <taxon>Bacteria</taxon>
        <taxon>Pseudomonadati</taxon>
        <taxon>Pseudomonadota</taxon>
        <taxon>Gammaproteobacteria</taxon>
        <taxon>Enterobacterales</taxon>
        <taxon>Enterobacteriaceae</taxon>
        <taxon>Klebsiella/Raoultella group</taxon>
        <taxon>Klebsiella</taxon>
    </lineage>
</organism>
<evidence type="ECO:0000313" key="7">
    <source>
        <dbReference type="EMBL" id="MDS7898761.1"/>
    </source>
</evidence>
<feature type="domain" description="3-hydroxybutyryl-CoA dehydrogenase reduced Rossmann-fold" evidence="6">
    <location>
        <begin position="324"/>
        <end position="385"/>
    </location>
</feature>
<comment type="similarity">
    <text evidence="1">Belongs to the 3-hydroxyacyl-CoA dehydrogenase family.</text>
</comment>
<reference evidence="7" key="2">
    <citation type="submission" date="2023-01" db="EMBL/GenBank/DDBJ databases">
        <authorList>
            <person name="Du H."/>
            <person name="Wan W."/>
        </authorList>
    </citation>
    <scope>NUCLEOTIDE SEQUENCE</scope>
    <source>
        <strain evidence="7">HD1688</strain>
    </source>
</reference>
<protein>
    <submittedName>
        <fullName evidence="7">3-hydroxyacyl-CoA dehydrogenase</fullName>
    </submittedName>
</protein>
<dbReference type="GO" id="GO:0006631">
    <property type="term" value="P:fatty acid metabolic process"/>
    <property type="evidence" value="ECO:0007669"/>
    <property type="project" value="InterPro"/>
</dbReference>
<dbReference type="PANTHER" id="PTHR48075">
    <property type="entry name" value="3-HYDROXYACYL-COA DEHYDROGENASE FAMILY PROTEIN"/>
    <property type="match status" value="1"/>
</dbReference>
<evidence type="ECO:0000259" key="5">
    <source>
        <dbReference type="Pfam" id="PF02737"/>
    </source>
</evidence>
<gene>
    <name evidence="7" type="ORF">PTQ40_07175</name>
</gene>
<dbReference type="FunFam" id="3.40.50.720:FF:000009">
    <property type="entry name" value="Fatty oxidation complex, alpha subunit"/>
    <property type="match status" value="1"/>
</dbReference>
<evidence type="ECO:0000313" key="8">
    <source>
        <dbReference type="Proteomes" id="UP001249822"/>
    </source>
</evidence>
<proteinExistence type="inferred from homology"/>
<dbReference type="PROSITE" id="PS00067">
    <property type="entry name" value="3HCDH"/>
    <property type="match status" value="1"/>
</dbReference>
<dbReference type="Gene3D" id="3.40.50.720">
    <property type="entry name" value="NAD(P)-binding Rossmann-like Domain"/>
    <property type="match status" value="1"/>
</dbReference>
<accession>A0AB35PSJ7</accession>
<feature type="domain" description="3-hydroxyacyl-CoA dehydrogenase C-terminal" evidence="4">
    <location>
        <begin position="189"/>
        <end position="285"/>
    </location>
</feature>
<sequence length="474" mass="51273">MMSTTLPTVAVIGSGTMGAGIAEVAAAAGHPVLIYDIAPEAVVRAIDGIRQRLASRVSRGKLAAEQAGALLTRLSPAEDLSALARAELVIEAASERLDVKKALFRQLAEICSPSTLLVSNTSSISITAIAAGIKHPERVAGLHFFNPAPVMKLVEVVSGLATSAEVVEQLCLRVSDWGKQPVRCRSTPGFIVNRVARPFYAEAWRALEEQVAAPEVIDAALRDGGGFPMGPLALTDLIGQDVNFAVTCSVFNAFWQDRRYLPSLLQQELVLAGRLGKKSGQGVYCWPAEAQPELELAAVSAERAAKRIKRDVVTELDEVLLLETTGETALALSLQHGRPVVVYDHSAGDTVVLASAETTSQAAIDKATFYFQQQGKKVLQIADYPGLLVWRTVAMLVNEALDALQKGVASAEDIDTAMRLGVNYPRGPLAWGESLGWSRVLRLLENLQQHYGEERYRPCSLLRQKALMERHHEQ</sequence>
<dbReference type="Pfam" id="PF18321">
    <property type="entry name" value="3HCDH_RFF"/>
    <property type="match status" value="1"/>
</dbReference>
<evidence type="ECO:0000259" key="4">
    <source>
        <dbReference type="Pfam" id="PF00725"/>
    </source>
</evidence>
<evidence type="ECO:0000256" key="3">
    <source>
        <dbReference type="ARBA" id="ARBA00023027"/>
    </source>
</evidence>
<dbReference type="PANTHER" id="PTHR48075:SF5">
    <property type="entry name" value="3-HYDROXYBUTYRYL-COA DEHYDROGENASE"/>
    <property type="match status" value="1"/>
</dbReference>